<sequence length="474" mass="49049">MTDILADTAAGPVVAPATDTAVDTVAHTVPDSTSGSPALTGDEHLFALSDSAALLVAETASTPCFAYRLDVARERFLSLQAALPERVHLAYAVKSNPGPPLLAELARLGAWFDCASAGEVAAVTTAREAVGELNHWRMVFAGPAKSEADLRAALAAGARIQVDGIEDVRRLAEWHHGAEPLAVNVRVHPLGGVSETASIIGGSGPSAFGVDEEDLADFVAACTDYPSVQLSGLQVFSASNELDATALLANHSTALGIGERLQALLGHDLDLIDLGGGLGIPYAAGSPELDITALGAGLAELLEANPWFTGSVVLEPGRWLSGPTGVYLTRVIRVKQSRGTTFAILEGGINHLLRPLMTGQSFPVRAVPDRDGWLSHPMTHSPVPASHGGPDPFAASATGSAGEGDDAGALATYTLAGPLCTSLDRVGTADLPQLRSGDLLVFGQVGAYGFTQAMTNFLSHPVPEQIWLGGSHQH</sequence>
<evidence type="ECO:0008006" key="10">
    <source>
        <dbReference type="Google" id="ProtNLM"/>
    </source>
</evidence>
<evidence type="ECO:0000256" key="4">
    <source>
        <dbReference type="ARBA" id="ARBA00023239"/>
    </source>
</evidence>
<evidence type="ECO:0000313" key="8">
    <source>
        <dbReference type="EMBL" id="USQ81316.1"/>
    </source>
</evidence>
<dbReference type="PROSITE" id="PS00879">
    <property type="entry name" value="ODR_DC_2_2"/>
    <property type="match status" value="1"/>
</dbReference>
<keyword evidence="3" id="KW-0663">Pyridoxal phosphate</keyword>
<accession>A0ABY4YX35</accession>
<dbReference type="InterPro" id="IPR000183">
    <property type="entry name" value="Orn/DAP/Arg_de-COase"/>
</dbReference>
<dbReference type="InterPro" id="IPR022653">
    <property type="entry name" value="De-COase2_pyr-phos_BS"/>
</dbReference>
<name>A0ABY4YX35_9MICO</name>
<dbReference type="PANTHER" id="PTHR43727">
    <property type="entry name" value="DIAMINOPIMELATE DECARBOXYLASE"/>
    <property type="match status" value="1"/>
</dbReference>
<dbReference type="InterPro" id="IPR029066">
    <property type="entry name" value="PLP-binding_barrel"/>
</dbReference>
<dbReference type="Proteomes" id="UP001056455">
    <property type="component" value="Chromosome"/>
</dbReference>
<dbReference type="SUPFAM" id="SSF51419">
    <property type="entry name" value="PLP-binding barrel"/>
    <property type="match status" value="1"/>
</dbReference>
<dbReference type="PANTHER" id="PTHR43727:SF2">
    <property type="entry name" value="GROUP IV DECARBOXYLASE"/>
    <property type="match status" value="1"/>
</dbReference>
<proteinExistence type="inferred from homology"/>
<dbReference type="Gene3D" id="3.20.20.10">
    <property type="entry name" value="Alanine racemase"/>
    <property type="match status" value="1"/>
</dbReference>
<dbReference type="PROSITE" id="PS00878">
    <property type="entry name" value="ODR_DC_2_1"/>
    <property type="match status" value="1"/>
</dbReference>
<feature type="domain" description="Orn/DAP/Arg decarboxylase 2 C-terminal" evidence="6">
    <location>
        <begin position="323"/>
        <end position="446"/>
    </location>
</feature>
<gene>
    <name evidence="8" type="ORF">NF556_06630</name>
</gene>
<dbReference type="SUPFAM" id="SSF50621">
    <property type="entry name" value="Alanine racemase C-terminal domain-like"/>
    <property type="match status" value="1"/>
</dbReference>
<dbReference type="Gene3D" id="2.40.37.10">
    <property type="entry name" value="Lyase, Ornithine Decarboxylase, Chain A, domain 1"/>
    <property type="match status" value="1"/>
</dbReference>
<dbReference type="InterPro" id="IPR009006">
    <property type="entry name" value="Ala_racemase/Decarboxylase_C"/>
</dbReference>
<dbReference type="PRINTS" id="PR01179">
    <property type="entry name" value="ODADCRBXLASE"/>
</dbReference>
<evidence type="ECO:0000256" key="2">
    <source>
        <dbReference type="ARBA" id="ARBA00022793"/>
    </source>
</evidence>
<keyword evidence="9" id="KW-1185">Reference proteome</keyword>
<evidence type="ECO:0000256" key="5">
    <source>
        <dbReference type="RuleBase" id="RU003737"/>
    </source>
</evidence>
<organism evidence="8 9">
    <name type="scientific">Ornithinimicrobium faecis</name>
    <dbReference type="NCBI Taxonomy" id="2934158"/>
    <lineage>
        <taxon>Bacteria</taxon>
        <taxon>Bacillati</taxon>
        <taxon>Actinomycetota</taxon>
        <taxon>Actinomycetes</taxon>
        <taxon>Micrococcales</taxon>
        <taxon>Ornithinimicrobiaceae</taxon>
        <taxon>Ornithinimicrobium</taxon>
    </lineage>
</organism>
<feature type="domain" description="Orn/DAP/Arg decarboxylase 2 N-terminal" evidence="7">
    <location>
        <begin position="73"/>
        <end position="321"/>
    </location>
</feature>
<dbReference type="Pfam" id="PF00278">
    <property type="entry name" value="Orn_DAP_Arg_deC"/>
    <property type="match status" value="1"/>
</dbReference>
<dbReference type="Pfam" id="PF02784">
    <property type="entry name" value="Orn_Arg_deC_N"/>
    <property type="match status" value="1"/>
</dbReference>
<evidence type="ECO:0000313" key="9">
    <source>
        <dbReference type="Proteomes" id="UP001056455"/>
    </source>
</evidence>
<dbReference type="InterPro" id="IPR022643">
    <property type="entry name" value="De-COase2_C"/>
</dbReference>
<dbReference type="InterPro" id="IPR022644">
    <property type="entry name" value="De-COase2_N"/>
</dbReference>
<protein>
    <recommendedName>
        <fullName evidence="10">Diaminopimelate decarboxylase</fullName>
    </recommendedName>
</protein>
<evidence type="ECO:0000256" key="3">
    <source>
        <dbReference type="ARBA" id="ARBA00022898"/>
    </source>
</evidence>
<reference evidence="8" key="1">
    <citation type="submission" date="2022-06" db="EMBL/GenBank/DDBJ databases">
        <title>Ornithinimicrobium HY1793.</title>
        <authorList>
            <person name="Huang Y."/>
        </authorList>
    </citation>
    <scope>NUCLEOTIDE SEQUENCE</scope>
    <source>
        <strain evidence="8">HY1793</strain>
    </source>
</reference>
<dbReference type="RefSeq" id="WP_252594719.1">
    <property type="nucleotide sequence ID" value="NZ_CP099489.1"/>
</dbReference>
<evidence type="ECO:0000256" key="1">
    <source>
        <dbReference type="ARBA" id="ARBA00001933"/>
    </source>
</evidence>
<evidence type="ECO:0000259" key="7">
    <source>
        <dbReference type="Pfam" id="PF02784"/>
    </source>
</evidence>
<dbReference type="PRINTS" id="PR01182">
    <property type="entry name" value="ORNDCRBXLASE"/>
</dbReference>
<dbReference type="InterPro" id="IPR002433">
    <property type="entry name" value="Orn_de-COase"/>
</dbReference>
<keyword evidence="2" id="KW-0210">Decarboxylase</keyword>
<comment type="cofactor">
    <cofactor evidence="1">
        <name>pyridoxal 5'-phosphate</name>
        <dbReference type="ChEBI" id="CHEBI:597326"/>
    </cofactor>
</comment>
<dbReference type="InterPro" id="IPR022657">
    <property type="entry name" value="De-COase2_CS"/>
</dbReference>
<comment type="similarity">
    <text evidence="5">Belongs to the Orn/Lys/Arg decarboxylase class-II family.</text>
</comment>
<dbReference type="EMBL" id="CP099489">
    <property type="protein sequence ID" value="USQ81316.1"/>
    <property type="molecule type" value="Genomic_DNA"/>
</dbReference>
<keyword evidence="4" id="KW-0456">Lyase</keyword>
<evidence type="ECO:0000259" key="6">
    <source>
        <dbReference type="Pfam" id="PF00278"/>
    </source>
</evidence>